<keyword evidence="1" id="KW-0813">Transport</keyword>
<feature type="transmembrane region" description="Helical" evidence="1">
    <location>
        <begin position="82"/>
        <end position="104"/>
    </location>
</feature>
<name>A0A7G9UC42_9MONI</name>
<sequence length="1632" mass="194239">MPIESIELLSSVSQISLPMWIGPAVLFGIYYGFLTTLPIGPSQIFSIRSFLLEGNLGGTVAVSGLMIGQLLIYLSIYFSPLYILLVKPHLITLLVLPYMFFHWFRTKYLLNYKNLRHISSISDPRLRTIFLDSLIFQLLNPFLLPSPVLSRLVQVVLYRYSNNFLFIISSLLSWLGGNLLFINLAKLLLVRIEHDAPILYLLIKRVLYRTFSIIILISLCLHLGRAPVPLTSKKFLNEITLYDQRLKKNPEDLLWIFLPWPNNFYDRSRWNRPLRYIENSRISHNSLVKKQVSDYFFNKCVTDGKQRISFTYLPSLFISEKQLKNSFKDSNEFMSSDDFYKEWIGDRLERRNTLNNDLRDRIESLKNGSDIQKIIEKRTGLCNSNGQELAKIYDPFLSSLSRTRIPLSKSPWLLPDIIDLRKDYQNKDLGEEYKKEYQNKLKDWISTQYQGLERKFFPLPWDLLPKSGQRTFLFMFGKSKDKQIKKLFNELNFLKTKHNTVYITWEHVFKLPPVEQALFFIHLKDETNSSNWSSFFDSFSTDFTKLRDFSSIAQTISLLPHIQEIKKDLPRYTLIIKANRFDVVGGTNDVRQRKVKNVGISVTKTKLKTRRVVKRFSKQSDFRRRILRGSLRPRRRKILIWKMLQHKAHSPFFLRIMETPTIPESSLKIIETRKGETNTIQIGGLLSSSRNITRSKADRLALAARLDFYFAQSGRSLLLVLQSSFRKYVKLPILIIGKNIGRILLFQFPEWTEDWTEWNREIHIKCTYDGNEFSDTKLPGRWLREGLQIKILYPFQLKPWHTQKKVKRLKRTEGDIHSQSVRDSNLIGKDISKQQKVTFSYLTAWGFQTNLPFGTIKKQPSFWKPVRKKLIKNLRNNISLGTRQISQFCSNLIQLTNLSSIYKEFNNLSERYIRINRLDETNRSSVQSIDTQVTKEKITNQEVKITNQEIKEVDIDIAPNVIENLSPDIQDQPEFETQKNLREFNNSLIPTNDGTKQIIQQSFLHRIETKIGSKEKDNQYSNIFELILKKQLVQTQQRILRLRRTNAQLIRRGYYLLRIIPKKLNREIYNHSISFLRFNIQLIILLKDVFENSNEIQHTHSDGNGKIFPADRNKSINSISHAYILDRLWRTKTTKLDLNYLVQSLKEHSWILKEYPERNELKSGNYLSDIETIISEDIEDILITQGIIKEPQNFSEKDWNEWLRRFRKYNLSSEFWSQIAPKKWRFEVNRHWKINSVSFDKKNEDVSYNERDTHSIYRNSIYRKNPLLKQRINNFNKRFKYNTLLYSFVDSVKNSEINKLPIWKENTKEEILAVNRIKKIRNFGEKKKKNISYPQKEKKNNLDFNLMLWLFPEFIEETDKYGTETIFVPKNSILQKKNKIPPSEKSQKLRMSYRYERQKIKSEELSLKERKNHYYLFQWRWRSKELGSRMQRIKDLASLLSVIENQQDLTGFCREMKIDVNLLNLFFTESKKKVLDQFLTISSHRLPKVLDDQILMYKMVSTLLKFIDRFERRIDGDIFSQCIPRLSLINDKNDKQDFVHWYNLEDLLLPRRRRELRVLRSLILEERYTKIEPWMRNVQRTQTLPPDQNQFIKRFLWPIHRLEDLACMNRFWFNTSNGSRFTMLRIRMYPPF</sequence>
<feature type="transmembrane region" description="Helical" evidence="1">
    <location>
        <begin position="20"/>
        <end position="40"/>
    </location>
</feature>
<dbReference type="InterPro" id="IPR008896">
    <property type="entry name" value="TIC214"/>
</dbReference>
<dbReference type="EMBL" id="MN508633">
    <property type="protein sequence ID" value="QNN90673.1"/>
    <property type="molecule type" value="Genomic_DNA"/>
</dbReference>
<dbReference type="RefSeq" id="YP_009992488.1">
    <property type="nucleotide sequence ID" value="NC_052844.1"/>
</dbReference>
<proteinExistence type="inferred from homology"/>
<organism evidence="2">
    <name type="scientific">Angiopteris yunnanensis</name>
    <dbReference type="NCBI Taxonomy" id="2768835"/>
    <lineage>
        <taxon>Eukaryota</taxon>
        <taxon>Viridiplantae</taxon>
        <taxon>Streptophyta</taxon>
        <taxon>Embryophyta</taxon>
        <taxon>Tracheophyta</taxon>
        <taxon>Polypodiopsida</taxon>
        <taxon>Marattiidae</taxon>
        <taxon>Marattiales</taxon>
        <taxon>Marattiaceae</taxon>
        <taxon>Angiopteris</taxon>
    </lineage>
</organism>
<evidence type="ECO:0000256" key="1">
    <source>
        <dbReference type="RuleBase" id="RU364085"/>
    </source>
</evidence>
<dbReference type="GO" id="GO:0009706">
    <property type="term" value="C:chloroplast inner membrane"/>
    <property type="evidence" value="ECO:0007669"/>
    <property type="project" value="UniProtKB-SubCell"/>
</dbReference>
<dbReference type="PANTHER" id="PTHR33163:SF40">
    <property type="entry name" value="PROTEIN TIC 214"/>
    <property type="match status" value="1"/>
</dbReference>
<gene>
    <name evidence="2" type="primary">ycf1</name>
    <name evidence="1" type="synonym">TIC214</name>
</gene>
<feature type="transmembrane region" description="Helical" evidence="1">
    <location>
        <begin position="164"/>
        <end position="185"/>
    </location>
</feature>
<reference evidence="2" key="1">
    <citation type="journal article" date="2019" name="Mitochondrial DNA Part B Resour">
        <title>Complete chloroplast genome of Angiopteris yunnanensis (Marattiaceae).</title>
        <authorList>
            <person name="Jiang Q."/>
            <person name="Schneider H."/>
            <person name="Liu H."/>
        </authorList>
    </citation>
    <scope>NUCLEOTIDE SEQUENCE</scope>
</reference>
<comment type="function">
    <text evidence="1">Involved in protein precursor import into chloroplasts. May be part of an intermediate translocation complex acting as a protein-conducting channel at the inner envelope.</text>
</comment>
<dbReference type="Pfam" id="PF05758">
    <property type="entry name" value="Ycf1"/>
    <property type="match status" value="2"/>
</dbReference>
<comment type="subunit">
    <text evidence="1">Part of the Tic complex.</text>
</comment>
<accession>A0A7G9UC42</accession>
<keyword evidence="1" id="KW-0472">Membrane</keyword>
<dbReference type="GeneID" id="62628134"/>
<comment type="subcellular location">
    <subcellularLocation>
        <location evidence="1">Plastid</location>
        <location evidence="1">Chloroplast inner membrane</location>
    </subcellularLocation>
</comment>
<geneLocation type="chloroplast" evidence="2"/>
<dbReference type="GO" id="GO:0015031">
    <property type="term" value="P:protein transport"/>
    <property type="evidence" value="ECO:0007669"/>
    <property type="project" value="UniProtKB-KW"/>
</dbReference>
<keyword evidence="1 2" id="KW-0150">Chloroplast</keyword>
<keyword evidence="1" id="KW-1001">Plastid inner membrane</keyword>
<dbReference type="PANTHER" id="PTHR33163">
    <property type="entry name" value="PROTEIN TIC 214-RELATED"/>
    <property type="match status" value="1"/>
</dbReference>
<comment type="similarity">
    <text evidence="1">Belongs to the TIC214 family.</text>
</comment>
<evidence type="ECO:0000313" key="2">
    <source>
        <dbReference type="EMBL" id="QNN90673.1"/>
    </source>
</evidence>
<keyword evidence="1" id="KW-0653">Protein transport</keyword>
<protein>
    <recommendedName>
        <fullName evidence="1">Protein TIC 214</fullName>
    </recommendedName>
    <alternativeName>
        <fullName evidence="1">Translocon at the inner envelope membrane of chloroplasts 214</fullName>
    </alternativeName>
</protein>
<feature type="transmembrane region" description="Helical" evidence="1">
    <location>
        <begin position="52"/>
        <end position="76"/>
    </location>
</feature>
<keyword evidence="1" id="KW-1133">Transmembrane helix</keyword>
<feature type="transmembrane region" description="Helical" evidence="1">
    <location>
        <begin position="125"/>
        <end position="144"/>
    </location>
</feature>
<feature type="transmembrane region" description="Helical" evidence="1">
    <location>
        <begin position="206"/>
        <end position="224"/>
    </location>
</feature>
<keyword evidence="1 2" id="KW-0934">Plastid</keyword>
<keyword evidence="1" id="KW-0812">Transmembrane</keyword>